<dbReference type="RefSeq" id="WP_290401598.1">
    <property type="nucleotide sequence ID" value="NZ_JAUHLN010000005.1"/>
</dbReference>
<name>A0ABT8EC57_9BACL</name>
<evidence type="ECO:0000313" key="2">
    <source>
        <dbReference type="EMBL" id="MDN4075494.1"/>
    </source>
</evidence>
<comment type="caution">
    <text evidence="2">The sequence shown here is derived from an EMBL/GenBank/DDBJ whole genome shotgun (WGS) entry which is preliminary data.</text>
</comment>
<dbReference type="Proteomes" id="UP001168694">
    <property type="component" value="Unassembled WGS sequence"/>
</dbReference>
<gene>
    <name evidence="2" type="ORF">QYF49_21275</name>
</gene>
<organism evidence="2 3">
    <name type="scientific">Fictibacillus terranigra</name>
    <dbReference type="NCBI Taxonomy" id="3058424"/>
    <lineage>
        <taxon>Bacteria</taxon>
        <taxon>Bacillati</taxon>
        <taxon>Bacillota</taxon>
        <taxon>Bacilli</taxon>
        <taxon>Bacillales</taxon>
        <taxon>Fictibacillaceae</taxon>
        <taxon>Fictibacillus</taxon>
    </lineage>
</organism>
<evidence type="ECO:0008006" key="4">
    <source>
        <dbReference type="Google" id="ProtNLM"/>
    </source>
</evidence>
<protein>
    <recommendedName>
        <fullName evidence="4">Lipoprotein</fullName>
    </recommendedName>
</protein>
<keyword evidence="3" id="KW-1185">Reference proteome</keyword>
<dbReference type="EMBL" id="JAUHLN010000005">
    <property type="protein sequence ID" value="MDN4075494.1"/>
    <property type="molecule type" value="Genomic_DNA"/>
</dbReference>
<reference evidence="2" key="1">
    <citation type="submission" date="2023-06" db="EMBL/GenBank/DDBJ databases">
        <title>Draft Genome Sequences of Representative Paenibacillus Polymyxa, Bacillus cereus, Fictibacillus sp., and Brevibacillus agri Strains Isolated from Amazonian Dark Earth.</title>
        <authorList>
            <person name="Pellegrinetti T.A."/>
            <person name="Cunha I.C.M."/>
            <person name="Chaves M.G."/>
            <person name="Freitas A.S."/>
            <person name="Silva A.V.R."/>
            <person name="Tsai S.M."/>
            <person name="Mendes L.W."/>
        </authorList>
    </citation>
    <scope>NUCLEOTIDE SEQUENCE</scope>
    <source>
        <strain evidence="2">CENA-BCM004</strain>
    </source>
</reference>
<evidence type="ECO:0000313" key="3">
    <source>
        <dbReference type="Proteomes" id="UP001168694"/>
    </source>
</evidence>
<sequence length="164" mass="18319">MKNVKVILSLIIVLMLTACNGGASGEKFDPKVEKKKATETVNSVLTSFKDQEKLATANNRDAANPIAWEKIQKKNNKKLSGELSKDAQNRLLYLLTINKAEDTPSGGTKANLLFSQDTKVKEVKLNKDDETFTFDIERSGFDHKAITTEKQDDTWKIVQVNDSE</sequence>
<feature type="chain" id="PRO_5045215479" description="Lipoprotein" evidence="1">
    <location>
        <begin position="24"/>
        <end position="164"/>
    </location>
</feature>
<proteinExistence type="predicted"/>
<feature type="signal peptide" evidence="1">
    <location>
        <begin position="1"/>
        <end position="23"/>
    </location>
</feature>
<keyword evidence="1" id="KW-0732">Signal</keyword>
<evidence type="ECO:0000256" key="1">
    <source>
        <dbReference type="SAM" id="SignalP"/>
    </source>
</evidence>
<dbReference type="PROSITE" id="PS51257">
    <property type="entry name" value="PROKAR_LIPOPROTEIN"/>
    <property type="match status" value="1"/>
</dbReference>
<accession>A0ABT8EC57</accession>